<dbReference type="EMBL" id="CAIJEN010000004">
    <property type="protein sequence ID" value="CAD0085470.1"/>
    <property type="molecule type" value="Genomic_DNA"/>
</dbReference>
<dbReference type="Proteomes" id="UP000716446">
    <property type="component" value="Unassembled WGS sequence"/>
</dbReference>
<evidence type="ECO:0000256" key="1">
    <source>
        <dbReference type="SAM" id="MobiDB-lite"/>
    </source>
</evidence>
<evidence type="ECO:0000313" key="3">
    <source>
        <dbReference type="Proteomes" id="UP000716446"/>
    </source>
</evidence>
<reference evidence="2" key="1">
    <citation type="submission" date="2020-06" db="EMBL/GenBank/DDBJ databases">
        <authorList>
            <person name="Onetto C."/>
        </authorList>
    </citation>
    <scope>NUCLEOTIDE SEQUENCE</scope>
</reference>
<evidence type="ECO:0000313" key="2">
    <source>
        <dbReference type="EMBL" id="CAD0085470.1"/>
    </source>
</evidence>
<protein>
    <submittedName>
        <fullName evidence="2">Uncharacterized protein</fullName>
    </submittedName>
</protein>
<organism evidence="2 3">
    <name type="scientific">Aureobasidium vineae</name>
    <dbReference type="NCBI Taxonomy" id="2773715"/>
    <lineage>
        <taxon>Eukaryota</taxon>
        <taxon>Fungi</taxon>
        <taxon>Dikarya</taxon>
        <taxon>Ascomycota</taxon>
        <taxon>Pezizomycotina</taxon>
        <taxon>Dothideomycetes</taxon>
        <taxon>Dothideomycetidae</taxon>
        <taxon>Dothideales</taxon>
        <taxon>Saccotheciaceae</taxon>
        <taxon>Aureobasidium</taxon>
    </lineage>
</organism>
<keyword evidence="3" id="KW-1185">Reference proteome</keyword>
<dbReference type="AlphaFoldDB" id="A0A9N8JGU5"/>
<proteinExistence type="predicted"/>
<comment type="caution">
    <text evidence="2">The sequence shown here is derived from an EMBL/GenBank/DDBJ whole genome shotgun (WGS) entry which is preliminary data.</text>
</comment>
<name>A0A9N8JGU5_9PEZI</name>
<gene>
    <name evidence="2" type="ORF">AWRI4619_LOCUS3818</name>
</gene>
<accession>A0A9N8JGU5</accession>
<feature type="region of interest" description="Disordered" evidence="1">
    <location>
        <begin position="43"/>
        <end position="80"/>
    </location>
</feature>
<sequence>MAAGNLVKKIGGDIMGYLFLMELEFLHGRDKLNAPVVTLLSGQDAESREKELPLGQTKESAEEANQSVQDAGGAAASKQP</sequence>
<dbReference type="Gene3D" id="3.40.50.2020">
    <property type="match status" value="1"/>
</dbReference>
<dbReference type="InterPro" id="IPR029057">
    <property type="entry name" value="PRTase-like"/>
</dbReference>